<dbReference type="InterPro" id="IPR034122">
    <property type="entry name" value="Retropepsin-like_bacterial"/>
</dbReference>
<name>A0ABS3TNL3_9PSED</name>
<protein>
    <submittedName>
        <fullName evidence="2">TIGR02281 family clan AA aspartic protease</fullName>
        <ecNumber evidence="2">3.4.23.-</ecNumber>
    </submittedName>
</protein>
<proteinExistence type="predicted"/>
<dbReference type="NCBIfam" id="TIGR02281">
    <property type="entry name" value="clan_AA_DTGA"/>
    <property type="match status" value="1"/>
</dbReference>
<reference evidence="2 3" key="1">
    <citation type="submission" date="2020-12" db="EMBL/GenBank/DDBJ databases">
        <title>Pseudomonas schmalbachii sp. nov. isolated from millipede gut.</title>
        <authorList>
            <person name="Shelomi M."/>
        </authorList>
    </citation>
    <scope>NUCLEOTIDE SEQUENCE [LARGE SCALE GENOMIC DNA]</scope>
    <source>
        <strain evidence="2 3">Milli4</strain>
    </source>
</reference>
<dbReference type="InterPro" id="IPR021109">
    <property type="entry name" value="Peptidase_aspartic_dom_sf"/>
</dbReference>
<keyword evidence="2" id="KW-0645">Protease</keyword>
<dbReference type="Proteomes" id="UP000669060">
    <property type="component" value="Unassembled WGS sequence"/>
</dbReference>
<accession>A0ABS3TNL3</accession>
<evidence type="ECO:0000313" key="3">
    <source>
        <dbReference type="Proteomes" id="UP000669060"/>
    </source>
</evidence>
<dbReference type="InterPro" id="IPR001969">
    <property type="entry name" value="Aspartic_peptidase_AS"/>
</dbReference>
<dbReference type="GO" id="GO:0008233">
    <property type="term" value="F:peptidase activity"/>
    <property type="evidence" value="ECO:0007669"/>
    <property type="project" value="UniProtKB-KW"/>
</dbReference>
<organism evidence="2 3">
    <name type="scientific">Pseudomonas schmalbachii</name>
    <dbReference type="NCBI Taxonomy" id="2816993"/>
    <lineage>
        <taxon>Bacteria</taxon>
        <taxon>Pseudomonadati</taxon>
        <taxon>Pseudomonadota</taxon>
        <taxon>Gammaproteobacteria</taxon>
        <taxon>Pseudomonadales</taxon>
        <taxon>Pseudomonadaceae</taxon>
        <taxon>Pseudomonas</taxon>
    </lineage>
</organism>
<dbReference type="Gene3D" id="2.40.70.10">
    <property type="entry name" value="Acid Proteases"/>
    <property type="match status" value="1"/>
</dbReference>
<sequence length="213" mass="22566">MLRALLALTLSALTAVALAAPQVRVVGLFAGAAVVNIDGQRRLLKVGQSSPEGVQLVSADSRKAVLRIGGVERTFELSREYSDGYAAPQQQSLSIARGVGGHYWVAGSINGQSVQFLVDTGATAVAMNEAQAQRLGLDFRVNGQAMMVNTASGVAKAWRMKLDRVKVGGLEVLGVDAIMMEGGSPADVLLGMSYLNRVGWREDQGMLILESKH</sequence>
<comment type="caution">
    <text evidence="2">The sequence shown here is derived from an EMBL/GenBank/DDBJ whole genome shotgun (WGS) entry which is preliminary data.</text>
</comment>
<keyword evidence="3" id="KW-1185">Reference proteome</keyword>
<dbReference type="EMBL" id="JAELYA010000002">
    <property type="protein sequence ID" value="MBO3275253.1"/>
    <property type="molecule type" value="Genomic_DNA"/>
</dbReference>
<keyword evidence="1" id="KW-0732">Signal</keyword>
<evidence type="ECO:0000313" key="2">
    <source>
        <dbReference type="EMBL" id="MBO3275253.1"/>
    </source>
</evidence>
<dbReference type="PROSITE" id="PS00141">
    <property type="entry name" value="ASP_PROTEASE"/>
    <property type="match status" value="1"/>
</dbReference>
<feature type="chain" id="PRO_5047329670" evidence="1">
    <location>
        <begin position="20"/>
        <end position="213"/>
    </location>
</feature>
<gene>
    <name evidence="2" type="ORF">JFY56_08460</name>
</gene>
<dbReference type="InterPro" id="IPR011969">
    <property type="entry name" value="Clan_AA_Asp_peptidase_C"/>
</dbReference>
<dbReference type="Pfam" id="PF13975">
    <property type="entry name" value="gag-asp_proteas"/>
    <property type="match status" value="1"/>
</dbReference>
<dbReference type="EC" id="3.4.23.-" evidence="2"/>
<feature type="signal peptide" evidence="1">
    <location>
        <begin position="1"/>
        <end position="19"/>
    </location>
</feature>
<keyword evidence="2" id="KW-0378">Hydrolase</keyword>
<evidence type="ECO:0000256" key="1">
    <source>
        <dbReference type="SAM" id="SignalP"/>
    </source>
</evidence>
<dbReference type="RefSeq" id="WP_208313087.1">
    <property type="nucleotide sequence ID" value="NZ_JAELYA010000002.1"/>
</dbReference>
<dbReference type="GO" id="GO:0006508">
    <property type="term" value="P:proteolysis"/>
    <property type="evidence" value="ECO:0007669"/>
    <property type="project" value="UniProtKB-KW"/>
</dbReference>
<dbReference type="CDD" id="cd05483">
    <property type="entry name" value="retropepsin_like_bacteria"/>
    <property type="match status" value="1"/>
</dbReference>
<dbReference type="SUPFAM" id="SSF50630">
    <property type="entry name" value="Acid proteases"/>
    <property type="match status" value="1"/>
</dbReference>